<dbReference type="EMBL" id="UOFL01000047">
    <property type="protein sequence ID" value="VAW73604.1"/>
    <property type="molecule type" value="Genomic_DNA"/>
</dbReference>
<sequence length="1264" mass="143318">MTIAYLAFSPNIFALPLNLSDLHSEYQLGRSLHVLEDPNGVMTIEQVNHPSSLTKFKKFSTDSPNLGFTNSVYWIRISLKNNSSNKHWLLDQGFANSHYLDLYTRSKSDEPWRVRKSGNLRPFNTRDISHRRIIFKLALDLGEESLIYLRFQSQSAMSLKLRLWTQSAFATYDRSESFLIGMYYGLLLVILLVNLFLYIAFRKPSYLYLVAFALTIGTTYLFYDGYAQMLISAHYIASSRHFIPMLLSLSMVAFLYYGRALLLPATKDKLLQRIHYSLVTAWLVLFSLELIVDYHFTITIIIPFALVTPLYLLMVGIVCWKKQNLTSQFFVLGLLFAFTGWLSLTIVRLGMVESHFILDEGIRFTLVILLMCMSLAVINHINQLQAADVNSQNIITVAEARFGAIFNQTFQMIGLLSPKGILLEANRTALALGNLSSTEVIGLYFWETPWFKNNIDLQNKLRSAVQTAARGQFIRFEMALSDFNGEVHHIDFSIKPVLDKNGQIDLLIPEGRDITDTKNAELQRITSSKKYHMLFETANDAIFLMSNEQFIDCNSKTMEIFKCKREDIVGNTPSAFSPKYQPDGQSSHDKGVSKINAALQGKAQFFEWQHKHLDGTPFDAEVSLNRIVLEDEVYLQAIVRDITERNRTEQAIKNIAIGVSGHASDTFFQNMVLNLGKLFNAKYAYIGLIDIKNPEKINTIALSIGGIIKENISYSLPDSPCEYILNSKHLLYIENVQKAYPKDKQQQQWQAVAYIASPIFNAVDEAVGLIVAIDTSPIEEFDRLKPILEIFSARAGSELERIHATKHIRKLAYSDFLTGLANRASLHEHLIDILDNSSKPQAKGAMLLIDLDHFKIINDALSHDVGDDVLRLVGQRLREIAGQKVYLARVGGDEFVAVISYRQDKLKSNLTPSLVPNLNIQESAYTLANEIVSGLSKPLYLNDRIINIGASVGVVLFPEQGTNEQDIMRRADMALYRAKNMGRGNVQAFEPALQKVADERLLLERGLRHAIENNQLYLHYQPQTQATGQFTGAEALLRWHHPELGQVSPTRFIPIAEETGLIHKISEWVLDTACRQIQTWNKNNILIQGHMSINISAWQFSNTAFLDSLRCILNKYSIDSTKIILELTETALLLDVQETIDKLKVLRKAGFRIALDDFGTGYSSLAYLKDMEVDILKIDRIFVNELTKKTEHPLVETIVTMGQHMNLNIIAEGVETKEQLDILIKFGCTEFQGYYFSQPLSAKKLEAWAQEKKQTKKDSATIVN</sequence>
<dbReference type="Pfam" id="PF00990">
    <property type="entry name" value="GGDEF"/>
    <property type="match status" value="1"/>
</dbReference>
<dbReference type="Gene3D" id="3.20.20.450">
    <property type="entry name" value="EAL domain"/>
    <property type="match status" value="1"/>
</dbReference>
<feature type="transmembrane region" description="Helical" evidence="1">
    <location>
        <begin position="329"/>
        <end position="349"/>
    </location>
</feature>
<dbReference type="Gene3D" id="2.60.40.2380">
    <property type="match status" value="1"/>
</dbReference>
<feature type="domain" description="EAL" evidence="3">
    <location>
        <begin position="1000"/>
        <end position="1253"/>
    </location>
</feature>
<dbReference type="SUPFAM" id="SSF141868">
    <property type="entry name" value="EAL domain-like"/>
    <property type="match status" value="1"/>
</dbReference>
<accession>A0A3B0YXH1</accession>
<dbReference type="SMART" id="SM00052">
    <property type="entry name" value="EAL"/>
    <property type="match status" value="1"/>
</dbReference>
<proteinExistence type="predicted"/>
<evidence type="ECO:0000259" key="3">
    <source>
        <dbReference type="PROSITE" id="PS50883"/>
    </source>
</evidence>
<dbReference type="InterPro" id="IPR035965">
    <property type="entry name" value="PAS-like_dom_sf"/>
</dbReference>
<dbReference type="SMART" id="SM00065">
    <property type="entry name" value="GAF"/>
    <property type="match status" value="1"/>
</dbReference>
<feature type="domain" description="GGDEF" evidence="4">
    <location>
        <begin position="842"/>
        <end position="991"/>
    </location>
</feature>
<dbReference type="InterPro" id="IPR000160">
    <property type="entry name" value="GGDEF_dom"/>
</dbReference>
<feature type="domain" description="PAC" evidence="2">
    <location>
        <begin position="604"/>
        <end position="654"/>
    </location>
</feature>
<dbReference type="InterPro" id="IPR043128">
    <property type="entry name" value="Rev_trsase/Diguanyl_cyclase"/>
</dbReference>
<dbReference type="InterPro" id="IPR000700">
    <property type="entry name" value="PAS-assoc_C"/>
</dbReference>
<dbReference type="InterPro" id="IPR052155">
    <property type="entry name" value="Biofilm_reg_signaling"/>
</dbReference>
<feature type="transmembrane region" description="Helical" evidence="1">
    <location>
        <begin position="298"/>
        <end position="320"/>
    </location>
</feature>
<dbReference type="FunFam" id="3.20.20.450:FF:000001">
    <property type="entry name" value="Cyclic di-GMP phosphodiesterase yahA"/>
    <property type="match status" value="1"/>
</dbReference>
<dbReference type="AlphaFoldDB" id="A0A3B0YXH1"/>
<dbReference type="NCBIfam" id="TIGR00229">
    <property type="entry name" value="sensory_box"/>
    <property type="match status" value="2"/>
</dbReference>
<dbReference type="InterPro" id="IPR003018">
    <property type="entry name" value="GAF"/>
</dbReference>
<feature type="transmembrane region" description="Helical" evidence="1">
    <location>
        <begin position="243"/>
        <end position="262"/>
    </location>
</feature>
<dbReference type="InterPro" id="IPR029787">
    <property type="entry name" value="Nucleotide_cyclase"/>
</dbReference>
<name>A0A3B0YXH1_9ZZZZ</name>
<dbReference type="Gene3D" id="3.30.450.20">
    <property type="entry name" value="PAS domain"/>
    <property type="match status" value="2"/>
</dbReference>
<evidence type="ECO:0000259" key="4">
    <source>
        <dbReference type="PROSITE" id="PS50887"/>
    </source>
</evidence>
<feature type="transmembrane region" description="Helical" evidence="1">
    <location>
        <begin position="178"/>
        <end position="199"/>
    </location>
</feature>
<dbReference type="InterPro" id="IPR001610">
    <property type="entry name" value="PAC"/>
</dbReference>
<dbReference type="Gene3D" id="3.30.70.270">
    <property type="match status" value="1"/>
</dbReference>
<keyword evidence="1" id="KW-0472">Membrane</keyword>
<dbReference type="SUPFAM" id="SSF55785">
    <property type="entry name" value="PYP-like sensor domain (PAS domain)"/>
    <property type="match status" value="2"/>
</dbReference>
<dbReference type="InterPro" id="IPR035919">
    <property type="entry name" value="EAL_sf"/>
</dbReference>
<feature type="transmembrane region" description="Helical" evidence="1">
    <location>
        <begin position="274"/>
        <end position="292"/>
    </location>
</feature>
<keyword evidence="1" id="KW-0812">Transmembrane</keyword>
<dbReference type="SMART" id="SM00267">
    <property type="entry name" value="GGDEF"/>
    <property type="match status" value="1"/>
</dbReference>
<protein>
    <submittedName>
        <fullName evidence="5">Diguanylate cyclase/phosphodiesterase (GGDEF &amp; EAL domains) with PAS/PAC sensor(S)</fullName>
    </submittedName>
</protein>
<dbReference type="CDD" id="cd01948">
    <property type="entry name" value="EAL"/>
    <property type="match status" value="1"/>
</dbReference>
<dbReference type="InterPro" id="IPR000014">
    <property type="entry name" value="PAS"/>
</dbReference>
<organism evidence="5">
    <name type="scientific">hydrothermal vent metagenome</name>
    <dbReference type="NCBI Taxonomy" id="652676"/>
    <lineage>
        <taxon>unclassified sequences</taxon>
        <taxon>metagenomes</taxon>
        <taxon>ecological metagenomes</taxon>
    </lineage>
</organism>
<dbReference type="InterPro" id="IPR001633">
    <property type="entry name" value="EAL_dom"/>
</dbReference>
<dbReference type="Pfam" id="PF08448">
    <property type="entry name" value="PAS_4"/>
    <property type="match status" value="1"/>
</dbReference>
<dbReference type="CDD" id="cd00130">
    <property type="entry name" value="PAS"/>
    <property type="match status" value="1"/>
</dbReference>
<dbReference type="SUPFAM" id="SSF55781">
    <property type="entry name" value="GAF domain-like"/>
    <property type="match status" value="1"/>
</dbReference>
<dbReference type="PANTHER" id="PTHR44757">
    <property type="entry name" value="DIGUANYLATE CYCLASE DGCP"/>
    <property type="match status" value="1"/>
</dbReference>
<evidence type="ECO:0000259" key="2">
    <source>
        <dbReference type="PROSITE" id="PS50113"/>
    </source>
</evidence>
<feature type="transmembrane region" description="Helical" evidence="1">
    <location>
        <begin position="206"/>
        <end position="223"/>
    </location>
</feature>
<dbReference type="InterPro" id="IPR029016">
    <property type="entry name" value="GAF-like_dom_sf"/>
</dbReference>
<dbReference type="PROSITE" id="PS50113">
    <property type="entry name" value="PAC"/>
    <property type="match status" value="2"/>
</dbReference>
<dbReference type="Pfam" id="PF07695">
    <property type="entry name" value="7TMR-DISM_7TM"/>
    <property type="match status" value="1"/>
</dbReference>
<dbReference type="PANTHER" id="PTHR44757:SF2">
    <property type="entry name" value="BIOFILM ARCHITECTURE MAINTENANCE PROTEIN MBAA"/>
    <property type="match status" value="1"/>
</dbReference>
<keyword evidence="1" id="KW-1133">Transmembrane helix</keyword>
<dbReference type="SUPFAM" id="SSF55073">
    <property type="entry name" value="Nucleotide cyclase"/>
    <property type="match status" value="1"/>
</dbReference>
<dbReference type="Pfam" id="PF00563">
    <property type="entry name" value="EAL"/>
    <property type="match status" value="1"/>
</dbReference>
<dbReference type="InterPro" id="IPR011622">
    <property type="entry name" value="7TMR_DISM_rcpt_extracell_dom2"/>
</dbReference>
<dbReference type="SMART" id="SM00086">
    <property type="entry name" value="PAC"/>
    <property type="match status" value="2"/>
</dbReference>
<dbReference type="InterPro" id="IPR013656">
    <property type="entry name" value="PAS_4"/>
</dbReference>
<dbReference type="PROSITE" id="PS50887">
    <property type="entry name" value="GGDEF"/>
    <property type="match status" value="1"/>
</dbReference>
<gene>
    <name evidence="5" type="ORF">MNBD_GAMMA12-2527</name>
</gene>
<dbReference type="Pfam" id="PF13426">
    <property type="entry name" value="PAS_9"/>
    <property type="match status" value="1"/>
</dbReference>
<dbReference type="SMART" id="SM00091">
    <property type="entry name" value="PAS"/>
    <property type="match status" value="2"/>
</dbReference>
<dbReference type="Pfam" id="PF07696">
    <property type="entry name" value="7TMR-DISMED2"/>
    <property type="match status" value="1"/>
</dbReference>
<evidence type="ECO:0000313" key="5">
    <source>
        <dbReference type="EMBL" id="VAW73604.1"/>
    </source>
</evidence>
<dbReference type="Gene3D" id="3.30.450.40">
    <property type="match status" value="1"/>
</dbReference>
<feature type="domain" description="PAC" evidence="2">
    <location>
        <begin position="474"/>
        <end position="526"/>
    </location>
</feature>
<dbReference type="PROSITE" id="PS50883">
    <property type="entry name" value="EAL"/>
    <property type="match status" value="1"/>
</dbReference>
<reference evidence="5" key="1">
    <citation type="submission" date="2018-06" db="EMBL/GenBank/DDBJ databases">
        <authorList>
            <person name="Zhirakovskaya E."/>
        </authorList>
    </citation>
    <scope>NUCLEOTIDE SEQUENCE</scope>
</reference>
<dbReference type="InterPro" id="IPR011623">
    <property type="entry name" value="7TMR_DISM_rcpt_extracell_dom1"/>
</dbReference>
<evidence type="ECO:0000256" key="1">
    <source>
        <dbReference type="SAM" id="Phobius"/>
    </source>
</evidence>
<dbReference type="NCBIfam" id="TIGR00254">
    <property type="entry name" value="GGDEF"/>
    <property type="match status" value="1"/>
</dbReference>
<dbReference type="CDD" id="cd01949">
    <property type="entry name" value="GGDEF"/>
    <property type="match status" value="1"/>
</dbReference>